<proteinExistence type="predicted"/>
<gene>
    <name evidence="2" type="ORF">NDU88_006108</name>
</gene>
<feature type="region of interest" description="Disordered" evidence="1">
    <location>
        <begin position="1"/>
        <end position="25"/>
    </location>
</feature>
<evidence type="ECO:0000313" key="2">
    <source>
        <dbReference type="EMBL" id="KAJ1218530.1"/>
    </source>
</evidence>
<dbReference type="EMBL" id="JANPWB010000001">
    <property type="protein sequence ID" value="KAJ1218530.1"/>
    <property type="molecule type" value="Genomic_DNA"/>
</dbReference>
<accession>A0AAV7X0J7</accession>
<dbReference type="AlphaFoldDB" id="A0AAV7X0J7"/>
<evidence type="ECO:0000256" key="1">
    <source>
        <dbReference type="SAM" id="MobiDB-lite"/>
    </source>
</evidence>
<organism evidence="2 3">
    <name type="scientific">Pleurodeles waltl</name>
    <name type="common">Iberian ribbed newt</name>
    <dbReference type="NCBI Taxonomy" id="8319"/>
    <lineage>
        <taxon>Eukaryota</taxon>
        <taxon>Metazoa</taxon>
        <taxon>Chordata</taxon>
        <taxon>Craniata</taxon>
        <taxon>Vertebrata</taxon>
        <taxon>Euteleostomi</taxon>
        <taxon>Amphibia</taxon>
        <taxon>Batrachia</taxon>
        <taxon>Caudata</taxon>
        <taxon>Salamandroidea</taxon>
        <taxon>Salamandridae</taxon>
        <taxon>Pleurodelinae</taxon>
        <taxon>Pleurodeles</taxon>
    </lineage>
</organism>
<evidence type="ECO:0000313" key="3">
    <source>
        <dbReference type="Proteomes" id="UP001066276"/>
    </source>
</evidence>
<keyword evidence="3" id="KW-1185">Reference proteome</keyword>
<reference evidence="2" key="1">
    <citation type="journal article" date="2022" name="bioRxiv">
        <title>Sequencing and chromosome-scale assembly of the giantPleurodeles waltlgenome.</title>
        <authorList>
            <person name="Brown T."/>
            <person name="Elewa A."/>
            <person name="Iarovenko S."/>
            <person name="Subramanian E."/>
            <person name="Araus A.J."/>
            <person name="Petzold A."/>
            <person name="Susuki M."/>
            <person name="Suzuki K.-i.T."/>
            <person name="Hayashi T."/>
            <person name="Toyoda A."/>
            <person name="Oliveira C."/>
            <person name="Osipova E."/>
            <person name="Leigh N.D."/>
            <person name="Simon A."/>
            <person name="Yun M.H."/>
        </authorList>
    </citation>
    <scope>NUCLEOTIDE SEQUENCE</scope>
    <source>
        <strain evidence="2">20211129_DDA</strain>
        <tissue evidence="2">Liver</tissue>
    </source>
</reference>
<dbReference type="Proteomes" id="UP001066276">
    <property type="component" value="Chromosome 1_1"/>
</dbReference>
<protein>
    <submittedName>
        <fullName evidence="2">Uncharacterized protein</fullName>
    </submittedName>
</protein>
<comment type="caution">
    <text evidence="2">The sequence shown here is derived from an EMBL/GenBank/DDBJ whole genome shotgun (WGS) entry which is preliminary data.</text>
</comment>
<name>A0AAV7X0J7_PLEWA</name>
<sequence>MISQLDQRGGLETHQGFQSRESGPQLGVREARIPAACMRGIQRGYEPSTPEGAEALGSSAGVVSRSPKMWLVPDLGVRMSGSEAGRRLEPGARLGQILLPRARRKCGGLQFRESEVRLCGRQAAGAWDKARANPFAWSLPGSSSGSRTCGFAAGRRLEPEVRLGQMLPGACCSSVQMGITVSDYIPEPSDMA</sequence>